<dbReference type="PANTHER" id="PTHR43622">
    <property type="entry name" value="3-DEHYDROQUINATE SYNTHASE"/>
    <property type="match status" value="1"/>
</dbReference>
<dbReference type="UniPathway" id="UPA00053">
    <property type="reaction ID" value="UER00085"/>
</dbReference>
<dbReference type="InterPro" id="IPR050071">
    <property type="entry name" value="Dehydroquinate_synthase"/>
</dbReference>
<dbReference type="InterPro" id="IPR030960">
    <property type="entry name" value="DHQS/DOIS_N"/>
</dbReference>
<keyword evidence="11 18" id="KW-0479">Metal-binding</keyword>
<comment type="subcellular location">
    <subcellularLocation>
        <location evidence="4 18">Cytoplasm</location>
    </subcellularLocation>
</comment>
<proteinExistence type="inferred from homology"/>
<feature type="binding site" evidence="18">
    <location>
        <begin position="100"/>
        <end position="104"/>
    </location>
    <ligand>
        <name>NAD(+)</name>
        <dbReference type="ChEBI" id="CHEBI:57540"/>
    </ligand>
</feature>
<keyword evidence="15 18" id="KW-0057">Aromatic amino acid biosynthesis</keyword>
<dbReference type="SUPFAM" id="SSF56796">
    <property type="entry name" value="Dehydroquinate synthase-like"/>
    <property type="match status" value="1"/>
</dbReference>
<evidence type="ECO:0000256" key="1">
    <source>
        <dbReference type="ARBA" id="ARBA00001393"/>
    </source>
</evidence>
<comment type="pathway">
    <text evidence="5 18">Metabolic intermediate biosynthesis; chorismate biosynthesis; chorismate from D-erythrose 4-phosphate and phosphoenolpyruvate: step 2/7.</text>
</comment>
<evidence type="ECO:0000256" key="9">
    <source>
        <dbReference type="ARBA" id="ARBA00022490"/>
    </source>
</evidence>
<dbReference type="GO" id="GO:0046872">
    <property type="term" value="F:metal ion binding"/>
    <property type="evidence" value="ECO:0007669"/>
    <property type="project" value="UniProtKB-KW"/>
</dbReference>
<evidence type="ECO:0000313" key="21">
    <source>
        <dbReference type="EMBL" id="RIN00819.1"/>
    </source>
</evidence>
<dbReference type="GO" id="GO:0008652">
    <property type="term" value="P:amino acid biosynthetic process"/>
    <property type="evidence" value="ECO:0007669"/>
    <property type="project" value="UniProtKB-KW"/>
</dbReference>
<evidence type="ECO:0000259" key="20">
    <source>
        <dbReference type="Pfam" id="PF24621"/>
    </source>
</evidence>
<evidence type="ECO:0000256" key="17">
    <source>
        <dbReference type="ARBA" id="ARBA00023285"/>
    </source>
</evidence>
<feature type="binding site" evidence="18">
    <location>
        <begin position="124"/>
        <end position="125"/>
    </location>
    <ligand>
        <name>NAD(+)</name>
        <dbReference type="ChEBI" id="CHEBI:57540"/>
    </ligand>
</feature>
<evidence type="ECO:0000256" key="15">
    <source>
        <dbReference type="ARBA" id="ARBA00023141"/>
    </source>
</evidence>
<evidence type="ECO:0000256" key="16">
    <source>
        <dbReference type="ARBA" id="ARBA00023239"/>
    </source>
</evidence>
<evidence type="ECO:0000256" key="6">
    <source>
        <dbReference type="ARBA" id="ARBA00005412"/>
    </source>
</evidence>
<dbReference type="AlphaFoldDB" id="A0A418IF36"/>
<comment type="cofactor">
    <cofactor evidence="3">
        <name>Zn(2+)</name>
        <dbReference type="ChEBI" id="CHEBI:29105"/>
    </cofactor>
</comment>
<organism evidence="21 22">
    <name type="scientific">Staphylococcus shinii</name>
    <dbReference type="NCBI Taxonomy" id="2912228"/>
    <lineage>
        <taxon>Bacteria</taxon>
        <taxon>Bacillati</taxon>
        <taxon>Bacillota</taxon>
        <taxon>Bacilli</taxon>
        <taxon>Bacillales</taxon>
        <taxon>Staphylococcaceae</taxon>
        <taxon>Staphylococcus</taxon>
    </lineage>
</organism>
<comment type="catalytic activity">
    <reaction evidence="1 18">
        <text>7-phospho-2-dehydro-3-deoxy-D-arabino-heptonate = 3-dehydroquinate + phosphate</text>
        <dbReference type="Rhea" id="RHEA:21968"/>
        <dbReference type="ChEBI" id="CHEBI:32364"/>
        <dbReference type="ChEBI" id="CHEBI:43474"/>
        <dbReference type="ChEBI" id="CHEBI:58394"/>
        <dbReference type="EC" id="4.2.3.4"/>
    </reaction>
</comment>
<dbReference type="HAMAP" id="MF_00110">
    <property type="entry name" value="DHQ_synthase"/>
    <property type="match status" value="1"/>
</dbReference>
<dbReference type="NCBIfam" id="TIGR01357">
    <property type="entry name" value="aroB"/>
    <property type="match status" value="1"/>
</dbReference>
<evidence type="ECO:0000256" key="8">
    <source>
        <dbReference type="ARBA" id="ARBA00017684"/>
    </source>
</evidence>
<feature type="binding site" evidence="18">
    <location>
        <position position="256"/>
    </location>
    <ligand>
        <name>Zn(2+)</name>
        <dbReference type="ChEBI" id="CHEBI:29105"/>
    </ligand>
</feature>
<keyword evidence="9 18" id="KW-0963">Cytoplasm</keyword>
<feature type="binding site" evidence="18">
    <location>
        <position position="242"/>
    </location>
    <ligand>
        <name>Zn(2+)</name>
        <dbReference type="ChEBI" id="CHEBI:29105"/>
    </ligand>
</feature>
<keyword evidence="14 18" id="KW-0520">NAD</keyword>
<comment type="function">
    <text evidence="18">Catalyzes the conversion of 3-deoxy-D-arabino-heptulosonate 7-phosphate (DAHP) to dehydroquinate (DHQ).</text>
</comment>
<dbReference type="RefSeq" id="WP_119586162.1">
    <property type="nucleotide sequence ID" value="NZ_JAWVBH010000001.1"/>
</dbReference>
<feature type="domain" description="3-dehydroquinate synthase C-terminal" evidence="20">
    <location>
        <begin position="175"/>
        <end position="316"/>
    </location>
</feature>
<comment type="cofactor">
    <cofactor evidence="18">
        <name>Co(2+)</name>
        <dbReference type="ChEBI" id="CHEBI:48828"/>
    </cofactor>
    <cofactor evidence="18">
        <name>Zn(2+)</name>
        <dbReference type="ChEBI" id="CHEBI:29105"/>
    </cofactor>
    <text evidence="18">Binds 1 divalent metal cation per subunit. Can use either Co(2+) or Zn(2+).</text>
</comment>
<evidence type="ECO:0000256" key="18">
    <source>
        <dbReference type="HAMAP-Rule" id="MF_00110"/>
    </source>
</evidence>
<dbReference type="InterPro" id="IPR030963">
    <property type="entry name" value="DHQ_synth_fam"/>
</dbReference>
<dbReference type="InterPro" id="IPR056179">
    <property type="entry name" value="DHQS_C"/>
</dbReference>
<feature type="domain" description="3-dehydroquinate synthase N-terminal" evidence="19">
    <location>
        <begin position="62"/>
        <end position="172"/>
    </location>
</feature>
<dbReference type="GO" id="GO:0003856">
    <property type="term" value="F:3-dehydroquinate synthase activity"/>
    <property type="evidence" value="ECO:0007669"/>
    <property type="project" value="UniProtKB-UniRule"/>
</dbReference>
<dbReference type="Pfam" id="PF01761">
    <property type="entry name" value="DHQ_synthase"/>
    <property type="match status" value="1"/>
</dbReference>
<dbReference type="Gene3D" id="1.20.1090.10">
    <property type="entry name" value="Dehydroquinate synthase-like - alpha domain"/>
    <property type="match status" value="1"/>
</dbReference>
<evidence type="ECO:0000256" key="5">
    <source>
        <dbReference type="ARBA" id="ARBA00004661"/>
    </source>
</evidence>
<gene>
    <name evidence="18" type="primary">aroB</name>
    <name evidence="21" type="ORF">BU112_07760</name>
</gene>
<dbReference type="EC" id="4.2.3.4" evidence="7 18"/>
<evidence type="ECO:0000259" key="19">
    <source>
        <dbReference type="Pfam" id="PF01761"/>
    </source>
</evidence>
<dbReference type="CDD" id="cd08195">
    <property type="entry name" value="DHQS"/>
    <property type="match status" value="1"/>
</dbReference>
<keyword evidence="16 18" id="KW-0456">Lyase</keyword>
<evidence type="ECO:0000256" key="12">
    <source>
        <dbReference type="ARBA" id="ARBA00022741"/>
    </source>
</evidence>
<keyword evidence="13 18" id="KW-0862">Zinc</keyword>
<dbReference type="EMBL" id="QXUF01000047">
    <property type="protein sequence ID" value="RIN00819.1"/>
    <property type="molecule type" value="Genomic_DNA"/>
</dbReference>
<feature type="binding site" evidence="18">
    <location>
        <position position="145"/>
    </location>
    <ligand>
        <name>NAD(+)</name>
        <dbReference type="ChEBI" id="CHEBI:57540"/>
    </ligand>
</feature>
<dbReference type="GO" id="GO:0009423">
    <property type="term" value="P:chorismate biosynthetic process"/>
    <property type="evidence" value="ECO:0007669"/>
    <property type="project" value="UniProtKB-UniRule"/>
</dbReference>
<evidence type="ECO:0000256" key="10">
    <source>
        <dbReference type="ARBA" id="ARBA00022605"/>
    </source>
</evidence>
<name>A0A418IF36_9STAP</name>
<dbReference type="PIRSF" id="PIRSF001455">
    <property type="entry name" value="DHQ_synth"/>
    <property type="match status" value="1"/>
</dbReference>
<dbReference type="Gene3D" id="3.40.50.1970">
    <property type="match status" value="1"/>
</dbReference>
<dbReference type="Pfam" id="PF24621">
    <property type="entry name" value="DHQS_C"/>
    <property type="match status" value="1"/>
</dbReference>
<keyword evidence="12 18" id="KW-0547">Nucleotide-binding</keyword>
<dbReference type="GO" id="GO:0005737">
    <property type="term" value="C:cytoplasm"/>
    <property type="evidence" value="ECO:0007669"/>
    <property type="project" value="UniProtKB-SubCell"/>
</dbReference>
<dbReference type="FunFam" id="3.40.50.1970:FF:000007">
    <property type="entry name" value="Pentafunctional AROM polypeptide"/>
    <property type="match status" value="1"/>
</dbReference>
<keyword evidence="22" id="KW-1185">Reference proteome</keyword>
<dbReference type="GO" id="GO:0000166">
    <property type="term" value="F:nucleotide binding"/>
    <property type="evidence" value="ECO:0007669"/>
    <property type="project" value="UniProtKB-KW"/>
</dbReference>
<feature type="binding site" evidence="18">
    <location>
        <position position="136"/>
    </location>
    <ligand>
        <name>NAD(+)</name>
        <dbReference type="ChEBI" id="CHEBI:57540"/>
    </ligand>
</feature>
<comment type="cofactor">
    <cofactor evidence="2 18">
        <name>NAD(+)</name>
        <dbReference type="ChEBI" id="CHEBI:57540"/>
    </cofactor>
</comment>
<keyword evidence="17 18" id="KW-0170">Cobalt</keyword>
<dbReference type="PANTHER" id="PTHR43622:SF7">
    <property type="entry name" value="3-DEHYDROQUINATE SYNTHASE, CHLOROPLASTIC"/>
    <property type="match status" value="1"/>
</dbReference>
<evidence type="ECO:0000256" key="7">
    <source>
        <dbReference type="ARBA" id="ARBA00013031"/>
    </source>
</evidence>
<dbReference type="InterPro" id="IPR016037">
    <property type="entry name" value="DHQ_synth_AroB"/>
</dbReference>
<dbReference type="GO" id="GO:0009073">
    <property type="term" value="P:aromatic amino acid family biosynthetic process"/>
    <property type="evidence" value="ECO:0007669"/>
    <property type="project" value="UniProtKB-KW"/>
</dbReference>
<evidence type="ECO:0000256" key="4">
    <source>
        <dbReference type="ARBA" id="ARBA00004496"/>
    </source>
</evidence>
<evidence type="ECO:0000256" key="11">
    <source>
        <dbReference type="ARBA" id="ARBA00022723"/>
    </source>
</evidence>
<feature type="binding site" evidence="18">
    <location>
        <begin position="66"/>
        <end position="71"/>
    </location>
    <ligand>
        <name>NAD(+)</name>
        <dbReference type="ChEBI" id="CHEBI:57540"/>
    </ligand>
</feature>
<evidence type="ECO:0000256" key="2">
    <source>
        <dbReference type="ARBA" id="ARBA00001911"/>
    </source>
</evidence>
<evidence type="ECO:0000256" key="13">
    <source>
        <dbReference type="ARBA" id="ARBA00022833"/>
    </source>
</evidence>
<feature type="binding site" evidence="18">
    <location>
        <begin position="163"/>
        <end position="166"/>
    </location>
    <ligand>
        <name>NAD(+)</name>
        <dbReference type="ChEBI" id="CHEBI:57540"/>
    </ligand>
</feature>
<dbReference type="Proteomes" id="UP000286317">
    <property type="component" value="Unassembled WGS sequence"/>
</dbReference>
<dbReference type="OrthoDB" id="9806583at2"/>
<keyword evidence="10 18" id="KW-0028">Amino-acid biosynthesis</keyword>
<accession>A0A418IF36</accession>
<evidence type="ECO:0000256" key="14">
    <source>
        <dbReference type="ARBA" id="ARBA00023027"/>
    </source>
</evidence>
<sequence>MKLETTYKSNNYPIIIEHHALDQLRDYIKNYKDIVLVIDQKVENEWSHITNFIATEYEAHKLIIPSGETTKTLAFYEETIESLLSKQLTRNTCLIAIGGGATGDFTGFLAATLLRGVDFIQVPTTILAHDSSVGGKVGINSKYGKNLIGAFYRPKAVIYDLNFLNTLPYSEILSGYAEVYKHALLNDIESVNHIESQYPDEQALKSLNEIEYYLYKGVQTKLNIIVADEKESNVRKFLNLGHTFGHAVEYKLKIPHGHAVMIGIVFQFIVANITLNKSFDVAHYVNYLSDLDYPLDVINALDFEPLYQLMLNDKKNDEQGVQMVLLNDIGNPVVKHIDYTTLSQAFETFKTYFNK</sequence>
<comment type="similarity">
    <text evidence="6 18">Belongs to the sugar phosphate cyclases superfamily. Dehydroquinate synthase family.</text>
</comment>
<reference evidence="21 22" key="1">
    <citation type="journal article" date="2016" name="Front. Microbiol.">
        <title>Comprehensive Phylogenetic Analysis of Bovine Non-aureus Staphylococci Species Based on Whole-Genome Sequencing.</title>
        <authorList>
            <person name="Naushad S."/>
            <person name="Barkema H.W."/>
            <person name="Luby C."/>
            <person name="Condas L.A."/>
            <person name="Nobrega D.B."/>
            <person name="Carson D.A."/>
            <person name="De Buck J."/>
        </authorList>
    </citation>
    <scope>NUCLEOTIDE SEQUENCE [LARGE SCALE GENOMIC DNA]</scope>
    <source>
        <strain evidence="21 22">SNUC 4554</strain>
    </source>
</reference>
<comment type="caution">
    <text evidence="21">The sequence shown here is derived from an EMBL/GenBank/DDBJ whole genome shotgun (WGS) entry which is preliminary data.</text>
</comment>
<feature type="binding site" evidence="18">
    <location>
        <position position="178"/>
    </location>
    <ligand>
        <name>Zn(2+)</name>
        <dbReference type="ChEBI" id="CHEBI:29105"/>
    </ligand>
</feature>
<protein>
    <recommendedName>
        <fullName evidence="8 18">3-dehydroquinate synthase</fullName>
        <shortName evidence="18">DHQS</shortName>
        <ecNumber evidence="7 18">4.2.3.4</ecNumber>
    </recommendedName>
</protein>
<evidence type="ECO:0000313" key="22">
    <source>
        <dbReference type="Proteomes" id="UP000286317"/>
    </source>
</evidence>
<evidence type="ECO:0000256" key="3">
    <source>
        <dbReference type="ARBA" id="ARBA00001947"/>
    </source>
</evidence>